<dbReference type="Proteomes" id="UP001225596">
    <property type="component" value="Unassembled WGS sequence"/>
</dbReference>
<sequence length="241" mass="27167">MKTGPKKMVEHQTFKTLLQQERDGVLAPLPHVRLRAQLALADQNNPGDLMRTAFILVQRVRAYYDAVEYCPPRGDVHREQPVAYAAMLTRYHGGFYRGAINVAYPTEGPSAVWEKAGSMCLDTAFSVAEWEICRHYPEASSIIRATIAAAVGACKNRDFSGIYWKDAKRRLGTKKIRSMLDTVLANLQHAYYVIHPETGIATFRTEQNFVWARKKLEEIAAGDGKPLQYARQSHAQMLRAA</sequence>
<comment type="caution">
    <text evidence="1">The sequence shown here is derived from an EMBL/GenBank/DDBJ whole genome shotgun (WGS) entry which is preliminary data.</text>
</comment>
<protein>
    <submittedName>
        <fullName evidence="1">Uncharacterized protein</fullName>
    </submittedName>
</protein>
<dbReference type="RefSeq" id="WP_338435575.1">
    <property type="nucleotide sequence ID" value="NZ_JAUYVH010000002.1"/>
</dbReference>
<name>A0ABU1BKX9_9BURK</name>
<reference evidence="1 2" key="1">
    <citation type="submission" date="2023-08" db="EMBL/GenBank/DDBJ databases">
        <title>Oxalobacteraceae gen .nov., isolated from river sludge outside the plant.</title>
        <authorList>
            <person name="Zhao S.Y."/>
        </authorList>
    </citation>
    <scope>NUCLEOTIDE SEQUENCE [LARGE SCALE GENOMIC DNA]</scope>
    <source>
        <strain evidence="1 2">R-40</strain>
    </source>
</reference>
<keyword evidence="2" id="KW-1185">Reference proteome</keyword>
<evidence type="ECO:0000313" key="1">
    <source>
        <dbReference type="EMBL" id="MDQ9169638.1"/>
    </source>
</evidence>
<dbReference type="EMBL" id="JAUYVH010000002">
    <property type="protein sequence ID" value="MDQ9169638.1"/>
    <property type="molecule type" value="Genomic_DNA"/>
</dbReference>
<proteinExistence type="predicted"/>
<accession>A0ABU1BKX9</accession>
<gene>
    <name evidence="1" type="ORF">Q8A64_04350</name>
</gene>
<organism evidence="1 2">
    <name type="scientific">Keguizhuia sedimenti</name>
    <dbReference type="NCBI Taxonomy" id="3064264"/>
    <lineage>
        <taxon>Bacteria</taxon>
        <taxon>Pseudomonadati</taxon>
        <taxon>Pseudomonadota</taxon>
        <taxon>Betaproteobacteria</taxon>
        <taxon>Burkholderiales</taxon>
        <taxon>Oxalobacteraceae</taxon>
        <taxon>Keguizhuia</taxon>
    </lineage>
</organism>
<evidence type="ECO:0000313" key="2">
    <source>
        <dbReference type="Proteomes" id="UP001225596"/>
    </source>
</evidence>